<dbReference type="Proteomes" id="UP000240830">
    <property type="component" value="Unassembled WGS sequence"/>
</dbReference>
<keyword evidence="2" id="KW-1185">Reference proteome</keyword>
<reference evidence="1 2" key="1">
    <citation type="submission" date="2016-10" db="EMBL/GenBank/DDBJ databases">
        <title>The genome of Paramicrosporidium saccamoebae is the missing link in understanding Cryptomycota and Microsporidia evolution.</title>
        <authorList>
            <person name="Quandt C.A."/>
            <person name="Beaudet D."/>
            <person name="Corsaro D."/>
            <person name="Michel R."/>
            <person name="Corradi N."/>
            <person name="James T."/>
        </authorList>
    </citation>
    <scope>NUCLEOTIDE SEQUENCE [LARGE SCALE GENOMIC DNA]</scope>
    <source>
        <strain evidence="1 2">KSL3</strain>
    </source>
</reference>
<evidence type="ECO:0000313" key="2">
    <source>
        <dbReference type="Proteomes" id="UP000240830"/>
    </source>
</evidence>
<name>A0A2H9TLM6_9FUNG</name>
<gene>
    <name evidence="1" type="ORF">PSACC_01541</name>
</gene>
<organism evidence="1 2">
    <name type="scientific">Paramicrosporidium saccamoebae</name>
    <dbReference type="NCBI Taxonomy" id="1246581"/>
    <lineage>
        <taxon>Eukaryota</taxon>
        <taxon>Fungi</taxon>
        <taxon>Fungi incertae sedis</taxon>
        <taxon>Cryptomycota</taxon>
        <taxon>Cryptomycota incertae sedis</taxon>
        <taxon>Paramicrosporidium</taxon>
    </lineage>
</organism>
<proteinExistence type="predicted"/>
<protein>
    <submittedName>
        <fullName evidence="1">Uncharacterized protein</fullName>
    </submittedName>
</protein>
<dbReference type="EMBL" id="MTSL01000110">
    <property type="protein sequence ID" value="PJF18644.1"/>
    <property type="molecule type" value="Genomic_DNA"/>
</dbReference>
<dbReference type="AlphaFoldDB" id="A0A2H9TLM6"/>
<comment type="caution">
    <text evidence="1">The sequence shown here is derived from an EMBL/GenBank/DDBJ whole genome shotgun (WGS) entry which is preliminary data.</text>
</comment>
<sequence length="77" mass="9061">MINDNYIITLHLDHIVGIWRLHSPHFWDEKDTHPIYPPHLEPGVLLQTQHGTKCSVTEVYQRLVLGLYHIVQLLMPK</sequence>
<accession>A0A2H9TLM6</accession>
<evidence type="ECO:0000313" key="1">
    <source>
        <dbReference type="EMBL" id="PJF18644.1"/>
    </source>
</evidence>